<evidence type="ECO:0000259" key="7">
    <source>
        <dbReference type="Pfam" id="PF25507"/>
    </source>
</evidence>
<dbReference type="OrthoDB" id="2186770at2759"/>
<dbReference type="GO" id="GO:0016233">
    <property type="term" value="P:telomere capping"/>
    <property type="evidence" value="ECO:0007669"/>
    <property type="project" value="TreeGrafter"/>
</dbReference>
<dbReference type="GO" id="GO:0032210">
    <property type="term" value="P:regulation of telomere maintenance via telomerase"/>
    <property type="evidence" value="ECO:0007669"/>
    <property type="project" value="TreeGrafter"/>
</dbReference>
<evidence type="ECO:0000313" key="9">
    <source>
        <dbReference type="Proteomes" id="UP000657918"/>
    </source>
</evidence>
<keyword evidence="4" id="KW-0238">DNA-binding</keyword>
<dbReference type="Pfam" id="PF25507">
    <property type="entry name" value="OB_POT1A"/>
    <property type="match status" value="1"/>
</dbReference>
<dbReference type="GO" id="GO:0000783">
    <property type="term" value="C:nuclear telomere cap complex"/>
    <property type="evidence" value="ECO:0007669"/>
    <property type="project" value="TreeGrafter"/>
</dbReference>
<feature type="signal peptide" evidence="5">
    <location>
        <begin position="1"/>
        <end position="19"/>
    </location>
</feature>
<evidence type="ECO:0000256" key="3">
    <source>
        <dbReference type="ARBA" id="ARBA00022895"/>
    </source>
</evidence>
<gene>
    <name evidence="8" type="ORF">SADUNF_Sadunf12G0033300</name>
</gene>
<evidence type="ECO:0000256" key="1">
    <source>
        <dbReference type="ARBA" id="ARBA00004574"/>
    </source>
</evidence>
<dbReference type="Pfam" id="PF02765">
    <property type="entry name" value="POT1"/>
    <property type="match status" value="1"/>
</dbReference>
<dbReference type="InterPro" id="IPR012340">
    <property type="entry name" value="NA-bd_OB-fold"/>
</dbReference>
<dbReference type="PANTHER" id="PTHR14513:SF0">
    <property type="entry name" value="PROTECTION OF TELOMERES PROTEIN 1"/>
    <property type="match status" value="1"/>
</dbReference>
<evidence type="ECO:0000256" key="4">
    <source>
        <dbReference type="ARBA" id="ARBA00023125"/>
    </source>
</evidence>
<dbReference type="InterPro" id="IPR011564">
    <property type="entry name" value="Telomer_end-bd_POT1/Cdc13"/>
</dbReference>
<dbReference type="Gene3D" id="2.40.50.140">
    <property type="entry name" value="Nucleic acid-binding proteins"/>
    <property type="match status" value="3"/>
</dbReference>
<reference evidence="8 9" key="1">
    <citation type="submission" date="2020-10" db="EMBL/GenBank/DDBJ databases">
        <title>Plant Genome Project.</title>
        <authorList>
            <person name="Zhang R.-G."/>
        </authorList>
    </citation>
    <scope>NUCLEOTIDE SEQUENCE [LARGE SCALE GENOMIC DNA]</scope>
    <source>
        <strain evidence="8">FAFU-HL-1</strain>
        <tissue evidence="8">Leaf</tissue>
    </source>
</reference>
<dbReference type="GO" id="GO:0010521">
    <property type="term" value="F:telomerase inhibitor activity"/>
    <property type="evidence" value="ECO:0007669"/>
    <property type="project" value="TreeGrafter"/>
</dbReference>
<dbReference type="AlphaFoldDB" id="A0A835MVP9"/>
<keyword evidence="2" id="KW-0158">Chromosome</keyword>
<accession>A0A835MVP9</accession>
<evidence type="ECO:0000259" key="6">
    <source>
        <dbReference type="Pfam" id="PF02765"/>
    </source>
</evidence>
<feature type="domain" description="Telomeric single stranded DNA binding POT1/Cdc13" evidence="6">
    <location>
        <begin position="18"/>
        <end position="62"/>
    </location>
</feature>
<evidence type="ECO:0000256" key="2">
    <source>
        <dbReference type="ARBA" id="ARBA00022454"/>
    </source>
</evidence>
<keyword evidence="3" id="KW-0779">Telomere</keyword>
<organism evidence="8 9">
    <name type="scientific">Salix dunnii</name>
    <dbReference type="NCBI Taxonomy" id="1413687"/>
    <lineage>
        <taxon>Eukaryota</taxon>
        <taxon>Viridiplantae</taxon>
        <taxon>Streptophyta</taxon>
        <taxon>Embryophyta</taxon>
        <taxon>Tracheophyta</taxon>
        <taxon>Spermatophyta</taxon>
        <taxon>Magnoliopsida</taxon>
        <taxon>eudicotyledons</taxon>
        <taxon>Gunneridae</taxon>
        <taxon>Pentapetalae</taxon>
        <taxon>rosids</taxon>
        <taxon>fabids</taxon>
        <taxon>Malpighiales</taxon>
        <taxon>Salicaceae</taxon>
        <taxon>Saliceae</taxon>
        <taxon>Salix</taxon>
    </lineage>
</organism>
<dbReference type="SUPFAM" id="SSF50249">
    <property type="entry name" value="Nucleic acid-binding proteins"/>
    <property type="match status" value="3"/>
</dbReference>
<evidence type="ECO:0000313" key="8">
    <source>
        <dbReference type="EMBL" id="KAF9671303.1"/>
    </source>
</evidence>
<keyword evidence="9" id="KW-1185">Reference proteome</keyword>
<dbReference type="InterPro" id="IPR057620">
    <property type="entry name" value="POT1A/B-like_OB"/>
</dbReference>
<comment type="caution">
    <text evidence="8">The sequence shown here is derived from an EMBL/GenBank/DDBJ whole genome shotgun (WGS) entry which is preliminary data.</text>
</comment>
<comment type="subcellular location">
    <subcellularLocation>
        <location evidence="1">Chromosome</location>
        <location evidence="1">Telomere</location>
    </subcellularLocation>
</comment>
<protein>
    <submittedName>
        <fullName evidence="8">Uncharacterized protein</fullName>
    </submittedName>
</protein>
<name>A0A835MVP9_9ROSI</name>
<feature type="domain" description="POT1A/B-like OB fold" evidence="7">
    <location>
        <begin position="356"/>
        <end position="486"/>
    </location>
</feature>
<dbReference type="PANTHER" id="PTHR14513">
    <property type="entry name" value="PROTECTION OF TELOMERES 1"/>
    <property type="match status" value="1"/>
</dbReference>
<feature type="chain" id="PRO_5032812528" evidence="5">
    <location>
        <begin position="20"/>
        <end position="502"/>
    </location>
</feature>
<dbReference type="GO" id="GO:0098505">
    <property type="term" value="F:G-rich strand telomeric DNA binding"/>
    <property type="evidence" value="ECO:0007669"/>
    <property type="project" value="TreeGrafter"/>
</dbReference>
<keyword evidence="5" id="KW-0732">Signal</keyword>
<dbReference type="InterPro" id="IPR028389">
    <property type="entry name" value="POT1"/>
</dbReference>
<dbReference type="EMBL" id="JADGMS010000012">
    <property type="protein sequence ID" value="KAF9671303.1"/>
    <property type="molecule type" value="Genomic_DNA"/>
</dbReference>
<proteinExistence type="predicted"/>
<dbReference type="Proteomes" id="UP000657918">
    <property type="component" value="Unassembled WGS sequence"/>
</dbReference>
<evidence type="ECO:0000256" key="5">
    <source>
        <dbReference type="SAM" id="SignalP"/>
    </source>
</evidence>
<sequence length="502" mass="58176">MEFLFPVRMFTNWLLLADCFCSLKIVDESYPKPGIPVNFFMAQMENLPSVGSPGDIIQLSRVVDFGYAQVFPQHIYRKTETFQWLFFLAECSRAFVKFDGIGNCGSLMNLMVFDFWDAEIYSILFLQMKTHNDGVYALFNKKFSSFALYEGKNGEDFLPYQCSLFRPRDHDSKFIEGLRKWLVDFHVDEGVSTFSFLREMKEGQHANLSCKILHVCEIAKNEWMVLVWDGTDSPPISINTNPEHKMNEQLPLQLEPSLPLPRDLLCTFPTVGTILRVFIDKVNQKHVLHLLNTGEWVKFISILCEVRAGLWCGVLTPFTKLRYLSNEDHLVLACQRSYNERLSLKLGRIPYWCFPWCSQITEVDYDDMPFVTLMDVLTYSEATARFKCIIRVVAAFPWHAEDFSHHGTYRIRLTIEDPTARIHAFIYAEDGEKFFGGKQSIDVLTRKRDKLLGVAASNDDKVTNPASRNPPWVQCCLKSYYLDKNDIWGSRQYRIFGTKLVD</sequence>